<keyword evidence="2" id="KW-1185">Reference proteome</keyword>
<dbReference type="AlphaFoldDB" id="A0A9N9EFB0"/>
<proteinExistence type="predicted"/>
<organism evidence="1 2">
    <name type="scientific">Ambispora gerdemannii</name>
    <dbReference type="NCBI Taxonomy" id="144530"/>
    <lineage>
        <taxon>Eukaryota</taxon>
        <taxon>Fungi</taxon>
        <taxon>Fungi incertae sedis</taxon>
        <taxon>Mucoromycota</taxon>
        <taxon>Glomeromycotina</taxon>
        <taxon>Glomeromycetes</taxon>
        <taxon>Archaeosporales</taxon>
        <taxon>Ambisporaceae</taxon>
        <taxon>Ambispora</taxon>
    </lineage>
</organism>
<feature type="non-terminal residue" evidence="1">
    <location>
        <position position="1"/>
    </location>
</feature>
<dbReference type="Proteomes" id="UP000789831">
    <property type="component" value="Unassembled WGS sequence"/>
</dbReference>
<dbReference type="EMBL" id="CAJVPL010008021">
    <property type="protein sequence ID" value="CAG8672559.1"/>
    <property type="molecule type" value="Genomic_DNA"/>
</dbReference>
<accession>A0A9N9EFB0</accession>
<reference evidence="1" key="1">
    <citation type="submission" date="2021-06" db="EMBL/GenBank/DDBJ databases">
        <authorList>
            <person name="Kallberg Y."/>
            <person name="Tangrot J."/>
            <person name="Rosling A."/>
        </authorList>
    </citation>
    <scope>NUCLEOTIDE SEQUENCE</scope>
    <source>
        <strain evidence="1">MT106</strain>
    </source>
</reference>
<evidence type="ECO:0000313" key="2">
    <source>
        <dbReference type="Proteomes" id="UP000789831"/>
    </source>
</evidence>
<sequence length="84" mass="10026">KDIIYLDEEDEDFINKNDIWNHTNNCSEQEEDTQKLLRDENEENLEIERLKIRKIENTNTGDDIVSIVWSETSEDLNELTEILN</sequence>
<gene>
    <name evidence="1" type="ORF">AGERDE_LOCUS12327</name>
</gene>
<evidence type="ECO:0000313" key="1">
    <source>
        <dbReference type="EMBL" id="CAG8672559.1"/>
    </source>
</evidence>
<name>A0A9N9EFB0_9GLOM</name>
<comment type="caution">
    <text evidence="1">The sequence shown here is derived from an EMBL/GenBank/DDBJ whole genome shotgun (WGS) entry which is preliminary data.</text>
</comment>
<protein>
    <submittedName>
        <fullName evidence="1">1966_t:CDS:1</fullName>
    </submittedName>
</protein>